<dbReference type="AlphaFoldDB" id="A0AAW8FUR5"/>
<feature type="compositionally biased region" description="Basic residues" evidence="1">
    <location>
        <begin position="198"/>
        <end position="209"/>
    </location>
</feature>
<feature type="region of interest" description="Disordered" evidence="1">
    <location>
        <begin position="198"/>
        <end position="231"/>
    </location>
</feature>
<evidence type="ECO:0000313" key="2">
    <source>
        <dbReference type="EMBL" id="MDQ0913723.1"/>
    </source>
</evidence>
<comment type="caution">
    <text evidence="2">The sequence shown here is derived from an EMBL/GenBank/DDBJ whole genome shotgun (WGS) entry which is preliminary data.</text>
</comment>
<reference evidence="2" key="1">
    <citation type="submission" date="2023-07" db="EMBL/GenBank/DDBJ databases">
        <title>Comparative genomics of wheat-associated soil bacteria to identify genetic determinants of phenazine resistance.</title>
        <authorList>
            <person name="Mouncey N."/>
        </authorList>
    </citation>
    <scope>NUCLEOTIDE SEQUENCE</scope>
    <source>
        <strain evidence="2">V4I22</strain>
    </source>
</reference>
<organism evidence="2 3">
    <name type="scientific">Streptomyces canus</name>
    <dbReference type="NCBI Taxonomy" id="58343"/>
    <lineage>
        <taxon>Bacteria</taxon>
        <taxon>Bacillati</taxon>
        <taxon>Actinomycetota</taxon>
        <taxon>Actinomycetes</taxon>
        <taxon>Kitasatosporales</taxon>
        <taxon>Streptomycetaceae</taxon>
        <taxon>Streptomyces</taxon>
        <taxon>Streptomyces aurantiacus group</taxon>
    </lineage>
</organism>
<gene>
    <name evidence="2" type="ORF">QFZ22_009795</name>
</gene>
<name>A0AAW8FUR5_9ACTN</name>
<proteinExistence type="predicted"/>
<sequence length="269" mass="29437">MRTRACSPGSRRRMAAGSTVRAPGTVTCTDTSSPARTAAVPALTTVASTLWAPVDVRSEFVEWASRRISARPGATGWRESANTCSEVWFGSGAWVVGKGDGDRVALRIDPYLRCADADAVVVFRAARTVAVRRRQRTARRVPVGSGEAGRRGRTVRVVHRRLARGVAVAPRGEEGRPPCSGPWAGRCADRARRRCSWRLRPRTGRRRERRPPPPGPPGVPRPGTCSRSRRSRRLARRRCRCRRCRRGCRGGRETGAGTGAHVRLCSVTA</sequence>
<dbReference type="Proteomes" id="UP001234216">
    <property type="component" value="Unassembled WGS sequence"/>
</dbReference>
<evidence type="ECO:0000313" key="3">
    <source>
        <dbReference type="Proteomes" id="UP001234216"/>
    </source>
</evidence>
<protein>
    <submittedName>
        <fullName evidence="2">Uncharacterized protein</fullName>
    </submittedName>
</protein>
<accession>A0AAW8FUR5</accession>
<dbReference type="EMBL" id="JAUSZV010000006">
    <property type="protein sequence ID" value="MDQ0913723.1"/>
    <property type="molecule type" value="Genomic_DNA"/>
</dbReference>
<evidence type="ECO:0000256" key="1">
    <source>
        <dbReference type="SAM" id="MobiDB-lite"/>
    </source>
</evidence>